<protein>
    <submittedName>
        <fullName evidence="1">Uncharacterized protein</fullName>
    </submittedName>
</protein>
<name>A0A5J4ULH9_9EUKA</name>
<evidence type="ECO:0000313" key="2">
    <source>
        <dbReference type="Proteomes" id="UP000324800"/>
    </source>
</evidence>
<comment type="caution">
    <text evidence="1">The sequence shown here is derived from an EMBL/GenBank/DDBJ whole genome shotgun (WGS) entry which is preliminary data.</text>
</comment>
<sequence>FSVLQAQATLREVNAGFACKELKSICVVNQRLAGIIEDIARKNTNNIVSMLAKIGETSLVSVGDSYKERKSRLIGMQHGLSAEDVLSKSSREKFKQSKNTKSIS</sequence>
<feature type="non-terminal residue" evidence="1">
    <location>
        <position position="1"/>
    </location>
</feature>
<dbReference type="EMBL" id="SNRW01015252">
    <property type="protein sequence ID" value="KAA6370575.1"/>
    <property type="molecule type" value="Genomic_DNA"/>
</dbReference>
<accession>A0A5J4ULH9</accession>
<evidence type="ECO:0000313" key="1">
    <source>
        <dbReference type="EMBL" id="KAA6370575.1"/>
    </source>
</evidence>
<dbReference type="AlphaFoldDB" id="A0A5J4ULH9"/>
<organism evidence="1 2">
    <name type="scientific">Streblomastix strix</name>
    <dbReference type="NCBI Taxonomy" id="222440"/>
    <lineage>
        <taxon>Eukaryota</taxon>
        <taxon>Metamonada</taxon>
        <taxon>Preaxostyla</taxon>
        <taxon>Oxymonadida</taxon>
        <taxon>Streblomastigidae</taxon>
        <taxon>Streblomastix</taxon>
    </lineage>
</organism>
<proteinExistence type="predicted"/>
<gene>
    <name evidence="1" type="ORF">EZS28_033895</name>
</gene>
<reference evidence="1 2" key="1">
    <citation type="submission" date="2019-03" db="EMBL/GenBank/DDBJ databases">
        <title>Single cell metagenomics reveals metabolic interactions within the superorganism composed of flagellate Streblomastix strix and complex community of Bacteroidetes bacteria on its surface.</title>
        <authorList>
            <person name="Treitli S.C."/>
            <person name="Kolisko M."/>
            <person name="Husnik F."/>
            <person name="Keeling P."/>
            <person name="Hampl V."/>
        </authorList>
    </citation>
    <scope>NUCLEOTIDE SEQUENCE [LARGE SCALE GENOMIC DNA]</scope>
    <source>
        <strain evidence="1">ST1C</strain>
    </source>
</reference>
<dbReference type="Proteomes" id="UP000324800">
    <property type="component" value="Unassembled WGS sequence"/>
</dbReference>